<dbReference type="PANTHER" id="PTHR35788:SF1">
    <property type="entry name" value="EXPORTED PROTEIN"/>
    <property type="match status" value="1"/>
</dbReference>
<accession>D7BGA1</accession>
<dbReference type="OrthoDB" id="9797191at2"/>
<organism evidence="3 4">
    <name type="scientific">Allomeiothermus silvanus (strain ATCC 700542 / DSM 9946 / NBRC 106475 / NCIMB 13440 / VI-R2)</name>
    <name type="common">Thermus silvanus</name>
    <dbReference type="NCBI Taxonomy" id="526227"/>
    <lineage>
        <taxon>Bacteria</taxon>
        <taxon>Thermotogati</taxon>
        <taxon>Deinococcota</taxon>
        <taxon>Deinococci</taxon>
        <taxon>Thermales</taxon>
        <taxon>Thermaceae</taxon>
        <taxon>Allomeiothermus</taxon>
    </lineage>
</organism>
<reference evidence="3 4" key="1">
    <citation type="journal article" date="2010" name="Stand. Genomic Sci.">
        <title>Complete genome sequence of Meiothermus silvanus type strain (VI-R2).</title>
        <authorList>
            <person name="Sikorski J."/>
            <person name="Tindall B.J."/>
            <person name="Lowry S."/>
            <person name="Lucas S."/>
            <person name="Nolan M."/>
            <person name="Copeland A."/>
            <person name="Glavina Del Rio T."/>
            <person name="Tice H."/>
            <person name="Cheng J.F."/>
            <person name="Han C."/>
            <person name="Pitluck S."/>
            <person name="Liolios K."/>
            <person name="Ivanova N."/>
            <person name="Mavromatis K."/>
            <person name="Mikhailova N."/>
            <person name="Pati A."/>
            <person name="Goodwin L."/>
            <person name="Chen A."/>
            <person name="Palaniappan K."/>
            <person name="Land M."/>
            <person name="Hauser L."/>
            <person name="Chang Y.J."/>
            <person name="Jeffries C.D."/>
            <person name="Rohde M."/>
            <person name="Goker M."/>
            <person name="Woyke T."/>
            <person name="Bristow J."/>
            <person name="Eisen J.A."/>
            <person name="Markowitz V."/>
            <person name="Hugenholtz P."/>
            <person name="Kyrpides N.C."/>
            <person name="Klenk H.P."/>
            <person name="Lapidus A."/>
        </authorList>
    </citation>
    <scope>NUCLEOTIDE SEQUENCE [LARGE SCALE GENOMIC DNA]</scope>
    <source>
        <strain evidence="4">ATCC 700542 / DSM 9946 / VI-R2</strain>
    </source>
</reference>
<dbReference type="InterPro" id="IPR052913">
    <property type="entry name" value="Glycopeptide_resist_protein"/>
</dbReference>
<dbReference type="STRING" id="526227.Mesil_0075"/>
<dbReference type="Pfam" id="PF04294">
    <property type="entry name" value="VanW"/>
    <property type="match status" value="1"/>
</dbReference>
<protein>
    <submittedName>
        <fullName evidence="3">VanW family protein</fullName>
    </submittedName>
</protein>
<dbReference type="KEGG" id="msv:Mesil_0075"/>
<keyword evidence="4" id="KW-1185">Reference proteome</keyword>
<evidence type="ECO:0000313" key="3">
    <source>
        <dbReference type="EMBL" id="ADH62022.1"/>
    </source>
</evidence>
<evidence type="ECO:0000256" key="2">
    <source>
        <dbReference type="SAM" id="SignalP"/>
    </source>
</evidence>
<feature type="compositionally biased region" description="Pro residues" evidence="1">
    <location>
        <begin position="393"/>
        <end position="403"/>
    </location>
</feature>
<keyword evidence="2" id="KW-0732">Signal</keyword>
<feature type="signal peptide" evidence="2">
    <location>
        <begin position="1"/>
        <end position="18"/>
    </location>
</feature>
<dbReference type="Proteomes" id="UP000001916">
    <property type="component" value="Chromosome"/>
</dbReference>
<sequence length="403" mass="44506">MKRILLGFILSTISSAVAGPDALLVTREKILENGKVVVYTGVKRVAVGGVGLLEPILQSLKRPARPARWVKDATKGWIAIERPGYYFDLVAAKRAYLDALDAGKREFRLPVTYIGQFPTADDFYNLGIREQLAEGQTNFYGSIDSRIHNIRLATSRFEGVVIEPGETFSFLKTVGEISLRTGFQEAFVIIGDKTETGVGGGVCQVSSTLFRAAYFAGLPIVERRHHSYQVGYYRPTGLDATVYAPTQDFRFKNDTPGHLLILTEIRGYNLIFRLFGTKDRSVEWSGPFISNRVAAPPPRYIMDSSLPPGHRKQIDFAAPGARVIVRRSIRFDDGRTVDDTLVSNYRPWGAIYLVGPTPPPPQPKPQEVVPTPIQPPVPAPAAQPQNPAIPLYRPLPPQPPSSP</sequence>
<feature type="compositionally biased region" description="Pro residues" evidence="1">
    <location>
        <begin position="372"/>
        <end position="381"/>
    </location>
</feature>
<name>D7BGA1_ALLS1</name>
<dbReference type="AlphaFoldDB" id="D7BGA1"/>
<feature type="chain" id="PRO_5003093393" evidence="2">
    <location>
        <begin position="19"/>
        <end position="403"/>
    </location>
</feature>
<proteinExistence type="predicted"/>
<evidence type="ECO:0000313" key="4">
    <source>
        <dbReference type="Proteomes" id="UP000001916"/>
    </source>
</evidence>
<dbReference type="eggNOG" id="COG2720">
    <property type="taxonomic scope" value="Bacteria"/>
</dbReference>
<feature type="region of interest" description="Disordered" evidence="1">
    <location>
        <begin position="356"/>
        <end position="403"/>
    </location>
</feature>
<dbReference type="PANTHER" id="PTHR35788">
    <property type="entry name" value="EXPORTED PROTEIN-RELATED"/>
    <property type="match status" value="1"/>
</dbReference>
<gene>
    <name evidence="3" type="ordered locus">Mesil_0075</name>
</gene>
<dbReference type="InterPro" id="IPR007391">
    <property type="entry name" value="Vancomycin_resist_VanW"/>
</dbReference>
<dbReference type="EMBL" id="CP002042">
    <property type="protein sequence ID" value="ADH62022.1"/>
    <property type="molecule type" value="Genomic_DNA"/>
</dbReference>
<evidence type="ECO:0000256" key="1">
    <source>
        <dbReference type="SAM" id="MobiDB-lite"/>
    </source>
</evidence>
<dbReference type="RefSeq" id="WP_013156630.1">
    <property type="nucleotide sequence ID" value="NC_014212.1"/>
</dbReference>
<feature type="compositionally biased region" description="Low complexity" evidence="1">
    <location>
        <begin position="382"/>
        <end position="392"/>
    </location>
</feature>
<dbReference type="HOGENOM" id="CLU_047936_0_0_0"/>